<keyword evidence="3" id="KW-1185">Reference proteome</keyword>
<dbReference type="PANTHER" id="PTHR43777">
    <property type="entry name" value="MOLYBDENUM COFACTOR CYTIDYLYLTRANSFERASE"/>
    <property type="match status" value="1"/>
</dbReference>
<dbReference type="SUPFAM" id="SSF53448">
    <property type="entry name" value="Nucleotide-diphospho-sugar transferases"/>
    <property type="match status" value="1"/>
</dbReference>
<dbReference type="Pfam" id="PF12804">
    <property type="entry name" value="NTP_transf_3"/>
    <property type="match status" value="1"/>
</dbReference>
<sequence length="209" mass="23576">MRWNNIVGIYLAAGQSTRMGSDKLRLPVGPMNLGNYALAAALSSSLDYVLVVSKDAETDWMDNRFYRDPIKRKWSVIYCSEAHLGQAHSLRCGVRAAQVMEAAAVMIILADQPFITKEMMNELLNRFETNSSIGFVASSYDGLARPPVIFAQRMFPELLRLQNDQGARHLIRKETSGICIDFANPDLFMDVDTAEDYRILLEKSAFWKS</sequence>
<dbReference type="PANTHER" id="PTHR43777:SF1">
    <property type="entry name" value="MOLYBDENUM COFACTOR CYTIDYLYLTRANSFERASE"/>
    <property type="match status" value="1"/>
</dbReference>
<dbReference type="RefSeq" id="WP_258213589.1">
    <property type="nucleotide sequence ID" value="NZ_JANQBD010000008.1"/>
</dbReference>
<evidence type="ECO:0000313" key="3">
    <source>
        <dbReference type="Proteomes" id="UP001300012"/>
    </source>
</evidence>
<evidence type="ECO:0000313" key="2">
    <source>
        <dbReference type="EMBL" id="MCR8631992.1"/>
    </source>
</evidence>
<evidence type="ECO:0000259" key="1">
    <source>
        <dbReference type="Pfam" id="PF12804"/>
    </source>
</evidence>
<protein>
    <submittedName>
        <fullName evidence="2">Nucleotidyltransferase family protein</fullName>
    </submittedName>
</protein>
<proteinExistence type="predicted"/>
<dbReference type="InterPro" id="IPR025877">
    <property type="entry name" value="MobA-like_NTP_Trfase"/>
</dbReference>
<dbReference type="CDD" id="cd04182">
    <property type="entry name" value="GT_2_like_f"/>
    <property type="match status" value="1"/>
</dbReference>
<organism evidence="2 3">
    <name type="scientific">Paenibacillus radicis</name>
    <name type="common">ex Xue et al. 2023</name>
    <dbReference type="NCBI Taxonomy" id="2972489"/>
    <lineage>
        <taxon>Bacteria</taxon>
        <taxon>Bacillati</taxon>
        <taxon>Bacillota</taxon>
        <taxon>Bacilli</taxon>
        <taxon>Bacillales</taxon>
        <taxon>Paenibacillaceae</taxon>
        <taxon>Paenibacillus</taxon>
    </lineage>
</organism>
<gene>
    <name evidence="2" type="ORF">NV381_12330</name>
</gene>
<dbReference type="Gene3D" id="3.90.550.10">
    <property type="entry name" value="Spore Coat Polysaccharide Biosynthesis Protein SpsA, Chain A"/>
    <property type="match status" value="1"/>
</dbReference>
<comment type="caution">
    <text evidence="2">The sequence shown here is derived from an EMBL/GenBank/DDBJ whole genome shotgun (WGS) entry which is preliminary data.</text>
</comment>
<feature type="domain" description="MobA-like NTP transferase" evidence="1">
    <location>
        <begin position="8"/>
        <end position="174"/>
    </location>
</feature>
<dbReference type="InterPro" id="IPR029044">
    <property type="entry name" value="Nucleotide-diphossugar_trans"/>
</dbReference>
<accession>A0ABT1YGB3</accession>
<dbReference type="Proteomes" id="UP001300012">
    <property type="component" value="Unassembled WGS sequence"/>
</dbReference>
<name>A0ABT1YGB3_9BACL</name>
<dbReference type="EMBL" id="JANQBD010000008">
    <property type="protein sequence ID" value="MCR8631992.1"/>
    <property type="molecule type" value="Genomic_DNA"/>
</dbReference>
<reference evidence="2 3" key="1">
    <citation type="submission" date="2022-08" db="EMBL/GenBank/DDBJ databases">
        <title>Paenibacillus endoradicis sp. nov., Paenibacillus radicibacter sp. nov and Paenibacillus pararadicis sp. nov., three cold-adapted plant growth-promoting bacteria isolated from root of Larix gmelinii in Great Khingan.</title>
        <authorList>
            <person name="Xue H."/>
        </authorList>
    </citation>
    <scope>NUCLEOTIDE SEQUENCE [LARGE SCALE GENOMIC DNA]</scope>
    <source>
        <strain evidence="2 3">N5-1-1-5</strain>
    </source>
</reference>